<dbReference type="InterPro" id="IPR050995">
    <property type="entry name" value="WD-F-box_domain-protein"/>
</dbReference>
<feature type="repeat" description="WD" evidence="1">
    <location>
        <begin position="653"/>
        <end position="688"/>
    </location>
</feature>
<accession>A0A9Q0KNU3</accession>
<name>A0A9Q0KNU3_9MAGN</name>
<evidence type="ECO:0000313" key="3">
    <source>
        <dbReference type="EMBL" id="KAJ4973581.1"/>
    </source>
</evidence>
<dbReference type="PANTHER" id="PTHR14604">
    <property type="entry name" value="WD40 REPEAT PF20"/>
    <property type="match status" value="1"/>
</dbReference>
<evidence type="ECO:0000256" key="2">
    <source>
        <dbReference type="SAM" id="MobiDB-lite"/>
    </source>
</evidence>
<feature type="region of interest" description="Disordered" evidence="2">
    <location>
        <begin position="1"/>
        <end position="27"/>
    </location>
</feature>
<keyword evidence="4" id="KW-1185">Reference proteome</keyword>
<keyword evidence="1" id="KW-0853">WD repeat</keyword>
<proteinExistence type="predicted"/>
<reference evidence="3" key="1">
    <citation type="journal article" date="2023" name="Plant J.">
        <title>The genome of the king protea, Protea cynaroides.</title>
        <authorList>
            <person name="Chang J."/>
            <person name="Duong T.A."/>
            <person name="Schoeman C."/>
            <person name="Ma X."/>
            <person name="Roodt D."/>
            <person name="Barker N."/>
            <person name="Li Z."/>
            <person name="Van de Peer Y."/>
            <person name="Mizrachi E."/>
        </authorList>
    </citation>
    <scope>NUCLEOTIDE SEQUENCE</scope>
    <source>
        <tissue evidence="3">Young leaves</tissue>
    </source>
</reference>
<dbReference type="InterPro" id="IPR015943">
    <property type="entry name" value="WD40/YVTN_repeat-like_dom_sf"/>
</dbReference>
<dbReference type="PROSITE" id="PS50082">
    <property type="entry name" value="WD_REPEATS_2"/>
    <property type="match status" value="1"/>
</dbReference>
<comment type="caution">
    <text evidence="3">The sequence shown here is derived from an EMBL/GenBank/DDBJ whole genome shotgun (WGS) entry which is preliminary data.</text>
</comment>
<organism evidence="3 4">
    <name type="scientific">Protea cynaroides</name>
    <dbReference type="NCBI Taxonomy" id="273540"/>
    <lineage>
        <taxon>Eukaryota</taxon>
        <taxon>Viridiplantae</taxon>
        <taxon>Streptophyta</taxon>
        <taxon>Embryophyta</taxon>
        <taxon>Tracheophyta</taxon>
        <taxon>Spermatophyta</taxon>
        <taxon>Magnoliopsida</taxon>
        <taxon>Proteales</taxon>
        <taxon>Proteaceae</taxon>
        <taxon>Protea</taxon>
    </lineage>
</organism>
<dbReference type="AlphaFoldDB" id="A0A9Q0KNU3"/>
<sequence>MSEPPSETPIAQLSTQGQTLENQTVEQIPSSSDLQIQEWETRVRAWLSTLPIRRNVMMIEMEAWVDSNMVTLPQELKVLPRPELYKRLLSISKHMRRSNQAMEANQVEHPASRFQRTDQWIPVYSWLESLETKEVVKSKQIDEWLSKNPKVKEQLYARHSRYHLMHYVQKCHLKMLKRREKQKGIQYSAPTSQAKVQNIVVTTAAVPLQCSSSSIQLKDNDKCLGRRNEAFRKYELLTDLENHLSSILSKQKQVNLKDSGSQSLLRQGSAEDTKQGGIVMNMSSVIPRSQGVSVTVAAESNLRSPFDLISGKRKDRSVDTVIPAWSYSEASSDVILTDQPSNSECEEVRSHAISHGRLQSSLCQASSSGKSSASSRGYRKNIVMCLQGQESGFSWPLACSSGGYAGRNREKLIPFLEGWKSIGKQFHGPAVYIKRRCFASWIPTWCAYTSSVAVAQPPGGADQGVQKVLDVRFHPDGLGQLVCSSNEAPNELLLYNLHSGTAAELTGHNCQIQAIEYAVDGASVVSCGANILRVWDSRTGECLFTLGPTGRDLASPGHRKKINAMAVNHFQSCLVVTSGGEGDGKLLLWNVLTGESASDLNMNMRTKVQLFPSIDVMEFCSQNILVCGSDSAYGGPALVQLWDIEASQNCQSFPANDSYITSLKIDPSLNTIITGAGDGTVGLFDTRTCGAISRLSVGSSYEVTSVSFSSCGTYFHASSTSNNTLVWDTRLFPMNHGQMPMGKPIPVNDMCDMRPLHCLSHGKQMPTAEHTGQLPGHVDEGDQGVNDARWLHREPILVTVSGNGSIAMWDVTLGQPCIRHLRSHTRCANTVSVAPNDQYICSGGDDQKVVLYHYVKGNTHSQWRLTHPMTQRDLVYL</sequence>
<dbReference type="Pfam" id="PF00400">
    <property type="entry name" value="WD40"/>
    <property type="match status" value="4"/>
</dbReference>
<dbReference type="PANTHER" id="PTHR14604:SF7">
    <property type="match status" value="1"/>
</dbReference>
<dbReference type="InterPro" id="IPR036322">
    <property type="entry name" value="WD40_repeat_dom_sf"/>
</dbReference>
<dbReference type="InterPro" id="IPR001680">
    <property type="entry name" value="WD40_rpt"/>
</dbReference>
<evidence type="ECO:0000313" key="4">
    <source>
        <dbReference type="Proteomes" id="UP001141806"/>
    </source>
</evidence>
<dbReference type="Proteomes" id="UP001141806">
    <property type="component" value="Unassembled WGS sequence"/>
</dbReference>
<dbReference type="EMBL" id="JAMYWD010000004">
    <property type="protein sequence ID" value="KAJ4973581.1"/>
    <property type="molecule type" value="Genomic_DNA"/>
</dbReference>
<gene>
    <name evidence="3" type="ORF">NE237_006755</name>
</gene>
<protein>
    <submittedName>
        <fullName evidence="3">Uncharacterized protein</fullName>
    </submittedName>
</protein>
<evidence type="ECO:0000256" key="1">
    <source>
        <dbReference type="PROSITE-ProRule" id="PRU00221"/>
    </source>
</evidence>
<dbReference type="Gene3D" id="2.130.10.10">
    <property type="entry name" value="YVTN repeat-like/Quinoprotein amine dehydrogenase"/>
    <property type="match status" value="1"/>
</dbReference>
<dbReference type="SMART" id="SM00320">
    <property type="entry name" value="WD40"/>
    <property type="match status" value="7"/>
</dbReference>
<dbReference type="SUPFAM" id="SSF50978">
    <property type="entry name" value="WD40 repeat-like"/>
    <property type="match status" value="1"/>
</dbReference>
<dbReference type="OrthoDB" id="1886825at2759"/>
<feature type="compositionally biased region" description="Polar residues" evidence="2">
    <location>
        <begin position="9"/>
        <end position="27"/>
    </location>
</feature>